<dbReference type="Proteomes" id="UP000184465">
    <property type="component" value="Unassembled WGS sequence"/>
</dbReference>
<dbReference type="RefSeq" id="WP_073153440.1">
    <property type="nucleotide sequence ID" value="NZ_FRAG01000091.1"/>
</dbReference>
<evidence type="ECO:0000313" key="3">
    <source>
        <dbReference type="Proteomes" id="UP000184465"/>
    </source>
</evidence>
<evidence type="ECO:0000256" key="1">
    <source>
        <dbReference type="SAM" id="Phobius"/>
    </source>
</evidence>
<proteinExistence type="predicted"/>
<keyword evidence="1" id="KW-0472">Membrane</keyword>
<keyword evidence="1" id="KW-1133">Transmembrane helix</keyword>
<keyword evidence="1" id="KW-0812">Transmembrane</keyword>
<gene>
    <name evidence="2" type="ORF">SAMN02745912_03678</name>
</gene>
<organism evidence="2 3">
    <name type="scientific">Paramaledivibacter caminithermalis (strain DSM 15212 / CIP 107654 / DViRD3)</name>
    <name type="common">Clostridium caminithermale</name>
    <dbReference type="NCBI Taxonomy" id="1121301"/>
    <lineage>
        <taxon>Bacteria</taxon>
        <taxon>Bacillati</taxon>
        <taxon>Bacillota</taxon>
        <taxon>Clostridia</taxon>
        <taxon>Peptostreptococcales</taxon>
        <taxon>Caminicellaceae</taxon>
        <taxon>Paramaledivibacter</taxon>
    </lineage>
</organism>
<reference evidence="2 3" key="1">
    <citation type="submission" date="2016-11" db="EMBL/GenBank/DDBJ databases">
        <authorList>
            <person name="Jaros S."/>
            <person name="Januszkiewicz K."/>
            <person name="Wedrychowicz H."/>
        </authorList>
    </citation>
    <scope>NUCLEOTIDE SEQUENCE [LARGE SCALE GENOMIC DNA]</scope>
    <source>
        <strain evidence="2 3">DSM 15212</strain>
    </source>
</reference>
<protein>
    <submittedName>
        <fullName evidence="2">Uncharacterized protein</fullName>
    </submittedName>
</protein>
<dbReference type="OrthoDB" id="1953847at2"/>
<evidence type="ECO:0000313" key="2">
    <source>
        <dbReference type="EMBL" id="SHK56030.1"/>
    </source>
</evidence>
<sequence length="138" mass="15744">MKNDNWVKILFAGAILMLISQIAKIPLLFAVSFPVVFATWMILGAIRKNQIGQGLKLSIVSLFAIWVIGFLAMNLMNHSVFTKTILAFMPGTSIMIYLIWLLPFFVGTLVYSLRFDKEYLAEEDIKAFQKLHKEAEQK</sequence>
<feature type="transmembrane region" description="Helical" evidence="1">
    <location>
        <begin position="58"/>
        <end position="76"/>
    </location>
</feature>
<dbReference type="STRING" id="1121301.SAMN02745912_03678"/>
<keyword evidence="3" id="KW-1185">Reference proteome</keyword>
<accession>A0A1M6TGD9</accession>
<name>A0A1M6TGD9_PARC5</name>
<feature type="transmembrane region" description="Helical" evidence="1">
    <location>
        <begin position="88"/>
        <end position="111"/>
    </location>
</feature>
<feature type="transmembrane region" description="Helical" evidence="1">
    <location>
        <begin position="7"/>
        <end position="23"/>
    </location>
</feature>
<dbReference type="EMBL" id="FRAG01000091">
    <property type="protein sequence ID" value="SHK56030.1"/>
    <property type="molecule type" value="Genomic_DNA"/>
</dbReference>
<feature type="transmembrane region" description="Helical" evidence="1">
    <location>
        <begin position="29"/>
        <end position="46"/>
    </location>
</feature>
<dbReference type="AlphaFoldDB" id="A0A1M6TGD9"/>